<dbReference type="InterPro" id="IPR050515">
    <property type="entry name" value="Beta-lactam/transpept"/>
</dbReference>
<dbReference type="InterPro" id="IPR012338">
    <property type="entry name" value="Beta-lactam/transpept-like"/>
</dbReference>
<dbReference type="SMART" id="SM00740">
    <property type="entry name" value="PASTA"/>
    <property type="match status" value="2"/>
</dbReference>
<protein>
    <submittedName>
        <fullName evidence="6">Penicillin-binding protein 1</fullName>
    </submittedName>
</protein>
<sequence length="775" mass="86354">MAKRKIKIKKNKIGAVLLVGLFGLLFFILVLRFSYVMITGHSNGQDLIMKANEKYLVKNSQQPERGKIYDRNGKVLAEDVERYKLVAVVDKKASKESKKPRHVVDKKKTAKKLAEIIDMDADEIEKRLNNKKAFQIEFGQKGTNLTYQEKEKIEKMKLPGIALYPETERFYPNGNFASHLIGMAQKDPDTGELNGALGVEKIFNSYLNGSRGALKYIHDIWGYIAPNTKKEQQPKRGDDVHLTIDSNIQVFVEEALDDMVERYAPKDLFAVVMDAKTGEILAYSQRPTFNPETGKDFGKKWANDLYQNTYEPGSTFKTYGLAAAIQEGKFKPDEKYKSGHRNIMGSEISDWNKTGWGRIPMSLGFTYSSNTLMMHLQDLVGADKMKSWYERFGFGKKTGGMFDGEAAGNIGWANELQQKTSAFGQSTTVTPAQMIQAQSAFFNKGNMLKPWFVSSIDNPITKKNYYSGKKEFAGKPVTEETANKVEEELDKVVNSKKSHAMNYRVKGYDIEGKTGTAQVADSNGGGYVKGENPYFVSFIGDAPKKKPKVIVYAGMSLAQKNDQEAYEMGVSKAFKPIMENTLKYLNVGKSSDTSSKTDYSKVPNVQGDEVQKAEDSVNAQSLKPITIGNGKQIKQQSVKSGTKVLPHSKVMLMTDGELTMPDMTGWTKEDVLAFEDLTKIKVSTKGNGFVTNQSISKGQIIKNKDKIEVSLSAEDTDDDQEKTDEDSSDNKSKKDKADEDHSNTSSSTKNDKSNADSKNDSDDSTNETSGSERNN</sequence>
<feature type="compositionally biased region" description="Basic and acidic residues" evidence="4">
    <location>
        <begin position="749"/>
        <end position="761"/>
    </location>
</feature>
<gene>
    <name evidence="6" type="ordered locus">SE_0856</name>
</gene>
<dbReference type="InterPro" id="IPR001460">
    <property type="entry name" value="PCN-bd_Tpept"/>
</dbReference>
<dbReference type="Pfam" id="PF00905">
    <property type="entry name" value="Transpeptidase"/>
    <property type="match status" value="1"/>
</dbReference>
<dbReference type="InterPro" id="IPR036138">
    <property type="entry name" value="PBP_dimer_sf"/>
</dbReference>
<dbReference type="Gene3D" id="3.30.70.2110">
    <property type="match status" value="1"/>
</dbReference>
<dbReference type="Gene3D" id="3.90.1310.10">
    <property type="entry name" value="Penicillin-binding protein 2a (Domain 2)"/>
    <property type="match status" value="1"/>
</dbReference>
<dbReference type="InterPro" id="IPR005311">
    <property type="entry name" value="PBP_dimer"/>
</dbReference>
<feature type="domain" description="PASTA" evidence="5">
    <location>
        <begin position="656"/>
        <end position="713"/>
    </location>
</feature>
<evidence type="ECO:0000256" key="3">
    <source>
        <dbReference type="ARBA" id="ARBA00023136"/>
    </source>
</evidence>
<evidence type="ECO:0000256" key="2">
    <source>
        <dbReference type="ARBA" id="ARBA00007171"/>
    </source>
</evidence>
<dbReference type="eggNOG" id="COG0768">
    <property type="taxonomic scope" value="Bacteria"/>
</dbReference>
<dbReference type="GO" id="GO:0071555">
    <property type="term" value="P:cell wall organization"/>
    <property type="evidence" value="ECO:0007669"/>
    <property type="project" value="TreeGrafter"/>
</dbReference>
<evidence type="ECO:0000256" key="1">
    <source>
        <dbReference type="ARBA" id="ARBA00004370"/>
    </source>
</evidence>
<reference evidence="6 7" key="1">
    <citation type="journal article" date="2003" name="Mol. Microbiol.">
        <title>Genome-based analysis of virulence genes in a non-biofilm-forming Staphylococcus epidermidis strain (ATCC 12228).</title>
        <authorList>
            <person name="Zhang Y.Q."/>
            <person name="Ren S.X."/>
            <person name="Li H.L."/>
            <person name="Wang Y.X."/>
            <person name="Fu G."/>
            <person name="Yang J."/>
            <person name="Qin Z.Q."/>
            <person name="Miao Y.G."/>
            <person name="Wang W.Y."/>
            <person name="Chen R.S."/>
            <person name="Shen Y."/>
            <person name="Chen Z."/>
            <person name="Yuan Z.H."/>
            <person name="Zhao G.P."/>
            <person name="Qu D."/>
            <person name="Danchin A."/>
            <person name="Wen Y.M."/>
        </authorList>
    </citation>
    <scope>NUCLEOTIDE SEQUENCE [LARGE SCALE GENOMIC DNA]</scope>
    <source>
        <strain evidence="7">ATCC 12228 / FDA PCI 1200</strain>
    </source>
</reference>
<dbReference type="PANTHER" id="PTHR30627:SF26">
    <property type="entry name" value="PENICILLIN-BINDING PROTEIN 2B"/>
    <property type="match status" value="1"/>
</dbReference>
<dbReference type="EMBL" id="AE015929">
    <property type="protein sequence ID" value="AAO04453.1"/>
    <property type="molecule type" value="Genomic_DNA"/>
</dbReference>
<dbReference type="CDD" id="cd06575">
    <property type="entry name" value="PASTA_Pbp2x-like_2"/>
    <property type="match status" value="1"/>
</dbReference>
<dbReference type="SUPFAM" id="SSF54184">
    <property type="entry name" value="Penicillin-binding protein 2x (pbp-2x), c-terminal domain"/>
    <property type="match status" value="2"/>
</dbReference>
<dbReference type="SUPFAM" id="SSF56601">
    <property type="entry name" value="beta-lactamase/transpeptidase-like"/>
    <property type="match status" value="1"/>
</dbReference>
<proteinExistence type="inferred from homology"/>
<dbReference type="GO" id="GO:0005886">
    <property type="term" value="C:plasma membrane"/>
    <property type="evidence" value="ECO:0007669"/>
    <property type="project" value="TreeGrafter"/>
</dbReference>
<dbReference type="OrthoDB" id="9804124at2"/>
<feature type="compositionally biased region" description="Low complexity" evidence="4">
    <location>
        <begin position="766"/>
        <end position="775"/>
    </location>
</feature>
<dbReference type="Pfam" id="PF03717">
    <property type="entry name" value="PBP_dimer"/>
    <property type="match status" value="1"/>
</dbReference>
<dbReference type="Gene3D" id="2.20.70.70">
    <property type="match status" value="1"/>
</dbReference>
<feature type="compositionally biased region" description="Basic and acidic residues" evidence="4">
    <location>
        <begin position="728"/>
        <end position="742"/>
    </location>
</feature>
<dbReference type="FunFam" id="3.30.70.2110:FF:000001">
    <property type="entry name" value="Penicillin-binding protein 1 (Peptidoglycan synthetase)"/>
    <property type="match status" value="1"/>
</dbReference>
<feature type="compositionally biased region" description="Acidic residues" evidence="4">
    <location>
        <begin position="714"/>
        <end position="727"/>
    </location>
</feature>
<evidence type="ECO:0000313" key="7">
    <source>
        <dbReference type="Proteomes" id="UP000001411"/>
    </source>
</evidence>
<feature type="region of interest" description="Disordered" evidence="4">
    <location>
        <begin position="711"/>
        <end position="775"/>
    </location>
</feature>
<accession>A0A0H2VFT7</accession>
<feature type="domain" description="PASTA" evidence="5">
    <location>
        <begin position="596"/>
        <end position="655"/>
    </location>
</feature>
<dbReference type="Pfam" id="PF03793">
    <property type="entry name" value="PASTA"/>
    <property type="match status" value="2"/>
</dbReference>
<dbReference type="KEGG" id="sep:SE_0856"/>
<dbReference type="AlphaFoldDB" id="A0A0H2VFT7"/>
<dbReference type="PROSITE" id="PS51178">
    <property type="entry name" value="PASTA"/>
    <property type="match status" value="2"/>
</dbReference>
<dbReference type="FunFam" id="3.40.710.10:FF:000026">
    <property type="entry name" value="Penicillin-binding protein 1"/>
    <property type="match status" value="1"/>
</dbReference>
<dbReference type="HOGENOM" id="CLU_009289_6_1_9"/>
<keyword evidence="3" id="KW-0472">Membrane</keyword>
<dbReference type="SUPFAM" id="SSF56519">
    <property type="entry name" value="Penicillin binding protein dimerisation domain"/>
    <property type="match status" value="1"/>
</dbReference>
<comment type="subcellular location">
    <subcellularLocation>
        <location evidence="1">Membrane</location>
    </subcellularLocation>
</comment>
<dbReference type="GO" id="GO:0008658">
    <property type="term" value="F:penicillin binding"/>
    <property type="evidence" value="ECO:0007669"/>
    <property type="project" value="InterPro"/>
</dbReference>
<dbReference type="Gene3D" id="3.40.710.10">
    <property type="entry name" value="DD-peptidase/beta-lactamase superfamily"/>
    <property type="match status" value="1"/>
</dbReference>
<dbReference type="RefSeq" id="WP_002439409.1">
    <property type="nucleotide sequence ID" value="NC_004461.1"/>
</dbReference>
<dbReference type="InterPro" id="IPR005543">
    <property type="entry name" value="PASTA_dom"/>
</dbReference>
<dbReference type="PANTHER" id="PTHR30627">
    <property type="entry name" value="PEPTIDOGLYCAN D,D-TRANSPEPTIDASE"/>
    <property type="match status" value="1"/>
</dbReference>
<evidence type="ECO:0000313" key="6">
    <source>
        <dbReference type="EMBL" id="AAO04453.1"/>
    </source>
</evidence>
<evidence type="ECO:0000256" key="4">
    <source>
        <dbReference type="SAM" id="MobiDB-lite"/>
    </source>
</evidence>
<organism evidence="6 7">
    <name type="scientific">Staphylococcus epidermidis (strain ATCC 12228 / FDA PCI 1200)</name>
    <dbReference type="NCBI Taxonomy" id="176280"/>
    <lineage>
        <taxon>Bacteria</taxon>
        <taxon>Bacillati</taxon>
        <taxon>Bacillota</taxon>
        <taxon>Bacilli</taxon>
        <taxon>Bacillales</taxon>
        <taxon>Staphylococcaceae</taxon>
        <taxon>Staphylococcus</taxon>
    </lineage>
</organism>
<evidence type="ECO:0000259" key="5">
    <source>
        <dbReference type="PROSITE" id="PS51178"/>
    </source>
</evidence>
<comment type="similarity">
    <text evidence="2">Belongs to the transpeptidase family.</text>
</comment>
<name>A0A0H2VFT7_STAES</name>
<dbReference type="CDD" id="cd06576">
    <property type="entry name" value="PASTA_Pbp2x-like_1"/>
    <property type="match status" value="1"/>
</dbReference>
<dbReference type="PATRIC" id="fig|176280.10.peg.829"/>
<dbReference type="Proteomes" id="UP000001411">
    <property type="component" value="Chromosome"/>
</dbReference>